<gene>
    <name evidence="2" type="ORF">GUITHDRAFT_119042</name>
</gene>
<dbReference type="GeneID" id="17291519"/>
<dbReference type="EnsemblProtists" id="EKX34732">
    <property type="protein sequence ID" value="EKX34732"/>
    <property type="gene ID" value="GUITHDRAFT_119042"/>
</dbReference>
<feature type="region of interest" description="Disordered" evidence="1">
    <location>
        <begin position="1"/>
        <end position="35"/>
    </location>
</feature>
<dbReference type="RefSeq" id="XP_005821712.1">
    <property type="nucleotide sequence ID" value="XM_005821655.1"/>
</dbReference>
<organism evidence="2">
    <name type="scientific">Guillardia theta (strain CCMP2712)</name>
    <name type="common">Cryptophyte</name>
    <dbReference type="NCBI Taxonomy" id="905079"/>
    <lineage>
        <taxon>Eukaryota</taxon>
        <taxon>Cryptophyceae</taxon>
        <taxon>Pyrenomonadales</taxon>
        <taxon>Geminigeraceae</taxon>
        <taxon>Guillardia</taxon>
    </lineage>
</organism>
<dbReference type="Proteomes" id="UP000011087">
    <property type="component" value="Unassembled WGS sequence"/>
</dbReference>
<dbReference type="AlphaFoldDB" id="L1IF80"/>
<protein>
    <submittedName>
        <fullName evidence="2 3">Uncharacterized protein</fullName>
    </submittedName>
</protein>
<reference evidence="3" key="3">
    <citation type="submission" date="2016-03" db="UniProtKB">
        <authorList>
            <consortium name="EnsemblProtists"/>
        </authorList>
    </citation>
    <scope>IDENTIFICATION</scope>
</reference>
<evidence type="ECO:0000313" key="4">
    <source>
        <dbReference type="Proteomes" id="UP000011087"/>
    </source>
</evidence>
<evidence type="ECO:0000256" key="1">
    <source>
        <dbReference type="SAM" id="MobiDB-lite"/>
    </source>
</evidence>
<dbReference type="HOGENOM" id="CLU_2353016_0_0_1"/>
<feature type="compositionally biased region" description="Basic and acidic residues" evidence="1">
    <location>
        <begin position="26"/>
        <end position="35"/>
    </location>
</feature>
<feature type="non-terminal residue" evidence="2">
    <location>
        <position position="1"/>
    </location>
</feature>
<reference evidence="2 4" key="1">
    <citation type="journal article" date="2012" name="Nature">
        <title>Algal genomes reveal evolutionary mosaicism and the fate of nucleomorphs.</title>
        <authorList>
            <consortium name="DOE Joint Genome Institute"/>
            <person name="Curtis B.A."/>
            <person name="Tanifuji G."/>
            <person name="Burki F."/>
            <person name="Gruber A."/>
            <person name="Irimia M."/>
            <person name="Maruyama S."/>
            <person name="Arias M.C."/>
            <person name="Ball S.G."/>
            <person name="Gile G.H."/>
            <person name="Hirakawa Y."/>
            <person name="Hopkins J.F."/>
            <person name="Kuo A."/>
            <person name="Rensing S.A."/>
            <person name="Schmutz J."/>
            <person name="Symeonidi A."/>
            <person name="Elias M."/>
            <person name="Eveleigh R.J."/>
            <person name="Herman E.K."/>
            <person name="Klute M.J."/>
            <person name="Nakayama T."/>
            <person name="Obornik M."/>
            <person name="Reyes-Prieto A."/>
            <person name="Armbrust E.V."/>
            <person name="Aves S.J."/>
            <person name="Beiko R.G."/>
            <person name="Coutinho P."/>
            <person name="Dacks J.B."/>
            <person name="Durnford D.G."/>
            <person name="Fast N.M."/>
            <person name="Green B.R."/>
            <person name="Grisdale C.J."/>
            <person name="Hempel F."/>
            <person name="Henrissat B."/>
            <person name="Hoppner M.P."/>
            <person name="Ishida K."/>
            <person name="Kim E."/>
            <person name="Koreny L."/>
            <person name="Kroth P.G."/>
            <person name="Liu Y."/>
            <person name="Malik S.B."/>
            <person name="Maier U.G."/>
            <person name="McRose D."/>
            <person name="Mock T."/>
            <person name="Neilson J.A."/>
            <person name="Onodera N.T."/>
            <person name="Poole A.M."/>
            <person name="Pritham E.J."/>
            <person name="Richards T.A."/>
            <person name="Rocap G."/>
            <person name="Roy S.W."/>
            <person name="Sarai C."/>
            <person name="Schaack S."/>
            <person name="Shirato S."/>
            <person name="Slamovits C.H."/>
            <person name="Spencer D.F."/>
            <person name="Suzuki S."/>
            <person name="Worden A.Z."/>
            <person name="Zauner S."/>
            <person name="Barry K."/>
            <person name="Bell C."/>
            <person name="Bharti A.K."/>
            <person name="Crow J.A."/>
            <person name="Grimwood J."/>
            <person name="Kramer R."/>
            <person name="Lindquist E."/>
            <person name="Lucas S."/>
            <person name="Salamov A."/>
            <person name="McFadden G.I."/>
            <person name="Lane C.E."/>
            <person name="Keeling P.J."/>
            <person name="Gray M.W."/>
            <person name="Grigoriev I.V."/>
            <person name="Archibald J.M."/>
        </authorList>
    </citation>
    <scope>NUCLEOTIDE SEQUENCE</scope>
    <source>
        <strain evidence="2 4">CCMP2712</strain>
    </source>
</reference>
<reference evidence="4" key="2">
    <citation type="submission" date="2012-11" db="EMBL/GenBank/DDBJ databases">
        <authorList>
            <person name="Kuo A."/>
            <person name="Curtis B.A."/>
            <person name="Tanifuji G."/>
            <person name="Burki F."/>
            <person name="Gruber A."/>
            <person name="Irimia M."/>
            <person name="Maruyama S."/>
            <person name="Arias M.C."/>
            <person name="Ball S.G."/>
            <person name="Gile G.H."/>
            <person name="Hirakawa Y."/>
            <person name="Hopkins J.F."/>
            <person name="Rensing S.A."/>
            <person name="Schmutz J."/>
            <person name="Symeonidi A."/>
            <person name="Elias M."/>
            <person name="Eveleigh R.J."/>
            <person name="Herman E.K."/>
            <person name="Klute M.J."/>
            <person name="Nakayama T."/>
            <person name="Obornik M."/>
            <person name="Reyes-Prieto A."/>
            <person name="Armbrust E.V."/>
            <person name="Aves S.J."/>
            <person name="Beiko R.G."/>
            <person name="Coutinho P."/>
            <person name="Dacks J.B."/>
            <person name="Durnford D.G."/>
            <person name="Fast N.M."/>
            <person name="Green B.R."/>
            <person name="Grisdale C."/>
            <person name="Hempe F."/>
            <person name="Henrissat B."/>
            <person name="Hoppner M.P."/>
            <person name="Ishida K.-I."/>
            <person name="Kim E."/>
            <person name="Koreny L."/>
            <person name="Kroth P.G."/>
            <person name="Liu Y."/>
            <person name="Malik S.-B."/>
            <person name="Maier U.G."/>
            <person name="McRose D."/>
            <person name="Mock T."/>
            <person name="Neilson J.A."/>
            <person name="Onodera N.T."/>
            <person name="Poole A.M."/>
            <person name="Pritham E.J."/>
            <person name="Richards T.A."/>
            <person name="Rocap G."/>
            <person name="Roy S.W."/>
            <person name="Sarai C."/>
            <person name="Schaack S."/>
            <person name="Shirato S."/>
            <person name="Slamovits C.H."/>
            <person name="Spencer D.F."/>
            <person name="Suzuki S."/>
            <person name="Worden A.Z."/>
            <person name="Zauner S."/>
            <person name="Barry K."/>
            <person name="Bell C."/>
            <person name="Bharti A.K."/>
            <person name="Crow J.A."/>
            <person name="Grimwood J."/>
            <person name="Kramer R."/>
            <person name="Lindquist E."/>
            <person name="Lucas S."/>
            <person name="Salamov A."/>
            <person name="McFadden G.I."/>
            <person name="Lane C.E."/>
            <person name="Keeling P.J."/>
            <person name="Gray M.W."/>
            <person name="Grigoriev I.V."/>
            <person name="Archibald J.M."/>
        </authorList>
    </citation>
    <scope>NUCLEOTIDE SEQUENCE</scope>
    <source>
        <strain evidence="4">CCMP2712</strain>
    </source>
</reference>
<dbReference type="PaxDb" id="55529-EKX34732"/>
<name>L1IF80_GUITC</name>
<dbReference type="OrthoDB" id="359154at2759"/>
<keyword evidence="4" id="KW-1185">Reference proteome</keyword>
<evidence type="ECO:0000313" key="2">
    <source>
        <dbReference type="EMBL" id="EKX34732.1"/>
    </source>
</evidence>
<accession>L1IF80</accession>
<dbReference type="EMBL" id="JH993103">
    <property type="protein sequence ID" value="EKX34732.1"/>
    <property type="molecule type" value="Genomic_DNA"/>
</dbReference>
<sequence>VRIAKKSGAIIPKPPESQRRMYPRPDGGDKDTPPDVAIKKTVSERDELMHEAMKKLTILGPKCDFLREIAQIDQEQKAAWLQEKQRRMAERAQKMKQ</sequence>
<proteinExistence type="predicted"/>
<dbReference type="KEGG" id="gtt:GUITHDRAFT_119042"/>
<evidence type="ECO:0000313" key="3">
    <source>
        <dbReference type="EnsemblProtists" id="EKX34732"/>
    </source>
</evidence>